<gene>
    <name evidence="1" type="ORF">H0A76_08325</name>
</gene>
<reference evidence="1 2" key="1">
    <citation type="submission" date="2020-05" db="EMBL/GenBank/DDBJ databases">
        <title>Horizontal transmission and recombination maintain forever young bacterial symbiont genomes.</title>
        <authorList>
            <person name="Russell S.L."/>
            <person name="Pepper-Tunick E."/>
            <person name="Svedberg J."/>
            <person name="Byrne A."/>
            <person name="Ruelas Castillo J."/>
            <person name="Vollmers C."/>
            <person name="Beinart R.A."/>
            <person name="Corbett-Detig R."/>
        </authorList>
    </citation>
    <scope>NUCLEOTIDE SEQUENCE [LARGE SCALE GENOMIC DNA]</scope>
    <source>
        <strain evidence="1">455</strain>
    </source>
</reference>
<evidence type="ECO:0000313" key="2">
    <source>
        <dbReference type="Proteomes" id="UP000568751"/>
    </source>
</evidence>
<name>A0A853F5Q2_9GAMM</name>
<dbReference type="RefSeq" id="WP_369151446.1">
    <property type="nucleotide sequence ID" value="NZ_OZ156464.1"/>
</dbReference>
<accession>A0A853F5Q2</accession>
<dbReference type="AlphaFoldDB" id="A0A853F5Q2"/>
<proteinExistence type="predicted"/>
<protein>
    <submittedName>
        <fullName evidence="1">Uncharacterized protein</fullName>
    </submittedName>
</protein>
<comment type="caution">
    <text evidence="1">The sequence shown here is derived from an EMBL/GenBank/DDBJ whole genome shotgun (WGS) entry which is preliminary data.</text>
</comment>
<dbReference type="EMBL" id="JACCHT010000002">
    <property type="protein sequence ID" value="NYT27889.1"/>
    <property type="molecule type" value="Genomic_DNA"/>
</dbReference>
<evidence type="ECO:0000313" key="1">
    <source>
        <dbReference type="EMBL" id="NYT27889.1"/>
    </source>
</evidence>
<sequence length="68" mass="8042">MKNKTLKKGKEYLITVKCIDLFTSFYNHKTKGEVINYFNDLHFWFDDAYGQERFIACNANDVIAIEDL</sequence>
<dbReference type="Proteomes" id="UP000568751">
    <property type="component" value="Unassembled WGS sequence"/>
</dbReference>
<organism evidence="1 2">
    <name type="scientific">Candidatus Thiodubiliella endoseptemdiera</name>
    <dbReference type="NCBI Taxonomy" id="2738886"/>
    <lineage>
        <taxon>Bacteria</taxon>
        <taxon>Pseudomonadati</taxon>
        <taxon>Pseudomonadota</taxon>
        <taxon>Gammaproteobacteria</taxon>
        <taxon>Candidatus Pseudothioglobaceae</taxon>
        <taxon>Candidatus Thiodubiliella</taxon>
    </lineage>
</organism>